<evidence type="ECO:0000313" key="2">
    <source>
        <dbReference type="Proteomes" id="UP001470230"/>
    </source>
</evidence>
<evidence type="ECO:0000313" key="1">
    <source>
        <dbReference type="EMBL" id="KAK8838063.1"/>
    </source>
</evidence>
<sequence length="176" mass="20419">MLNLHVQMRSFKFASCIINYDDIILVSITVFPGDRKKRFSFAAEKIDEFFQFFTIKISEKTQKILIVFRKESFTLNDPIIASTTILGSKIPKILNNSLNTEVKTILIYEPFHRKGNNNISSDKRKVIGKLNIQFSLTKPDPKVDDQDKSLMTCKRNGKEYEKMPTCLENENLNYLI</sequence>
<protein>
    <submittedName>
        <fullName evidence="1">Uncharacterized protein</fullName>
    </submittedName>
</protein>
<dbReference type="Proteomes" id="UP001470230">
    <property type="component" value="Unassembled WGS sequence"/>
</dbReference>
<gene>
    <name evidence="1" type="ORF">M9Y10_036014</name>
</gene>
<proteinExistence type="predicted"/>
<keyword evidence="2" id="KW-1185">Reference proteome</keyword>
<comment type="caution">
    <text evidence="1">The sequence shown here is derived from an EMBL/GenBank/DDBJ whole genome shotgun (WGS) entry which is preliminary data.</text>
</comment>
<name>A0ABR2GVV3_9EUKA</name>
<accession>A0ABR2GVV3</accession>
<reference evidence="1 2" key="1">
    <citation type="submission" date="2024-04" db="EMBL/GenBank/DDBJ databases">
        <title>Tritrichomonas musculus Genome.</title>
        <authorList>
            <person name="Alves-Ferreira E."/>
            <person name="Grigg M."/>
            <person name="Lorenzi H."/>
            <person name="Galac M."/>
        </authorList>
    </citation>
    <scope>NUCLEOTIDE SEQUENCE [LARGE SCALE GENOMIC DNA]</scope>
    <source>
        <strain evidence="1 2">EAF2021</strain>
    </source>
</reference>
<organism evidence="1 2">
    <name type="scientific">Tritrichomonas musculus</name>
    <dbReference type="NCBI Taxonomy" id="1915356"/>
    <lineage>
        <taxon>Eukaryota</taxon>
        <taxon>Metamonada</taxon>
        <taxon>Parabasalia</taxon>
        <taxon>Tritrichomonadida</taxon>
        <taxon>Tritrichomonadidae</taxon>
        <taxon>Tritrichomonas</taxon>
    </lineage>
</organism>
<dbReference type="EMBL" id="JAPFFF010000057">
    <property type="protein sequence ID" value="KAK8838063.1"/>
    <property type="molecule type" value="Genomic_DNA"/>
</dbReference>